<feature type="domain" description="Cyclin-like" evidence="4">
    <location>
        <begin position="46"/>
        <end position="136"/>
    </location>
</feature>
<reference evidence="5" key="1">
    <citation type="submission" date="2018-01" db="EMBL/GenBank/DDBJ databases">
        <authorList>
            <person name="Mao J.F."/>
        </authorList>
    </citation>
    <scope>NUCLEOTIDE SEQUENCE</scope>
    <source>
        <strain evidence="5">Huo1</strain>
        <tissue evidence="5">Leaf</tissue>
    </source>
</reference>
<proteinExistence type="inferred from homology"/>
<dbReference type="SMART" id="SM00385">
    <property type="entry name" value="CYCLIN"/>
    <property type="match status" value="2"/>
</dbReference>
<comment type="similarity">
    <text evidence="3">Belongs to the cyclin family.</text>
</comment>
<feature type="domain" description="Cyclin-like" evidence="4">
    <location>
        <begin position="149"/>
        <end position="227"/>
    </location>
</feature>
<dbReference type="GO" id="GO:0051301">
    <property type="term" value="P:cell division"/>
    <property type="evidence" value="ECO:0007669"/>
    <property type="project" value="UniProtKB-KW"/>
</dbReference>
<evidence type="ECO:0000313" key="5">
    <source>
        <dbReference type="EMBL" id="KAG6414680.1"/>
    </source>
</evidence>
<reference evidence="5" key="2">
    <citation type="submission" date="2020-08" db="EMBL/GenBank/DDBJ databases">
        <title>Plant Genome Project.</title>
        <authorList>
            <person name="Zhang R.-G."/>
        </authorList>
    </citation>
    <scope>NUCLEOTIDE SEQUENCE</scope>
    <source>
        <strain evidence="5">Huo1</strain>
        <tissue evidence="5">Leaf</tissue>
    </source>
</reference>
<evidence type="ECO:0000313" key="6">
    <source>
        <dbReference type="Proteomes" id="UP000298416"/>
    </source>
</evidence>
<gene>
    <name evidence="5" type="ORF">SASPL_122053</name>
</gene>
<evidence type="ECO:0000256" key="1">
    <source>
        <dbReference type="ARBA" id="ARBA00022618"/>
    </source>
</evidence>
<dbReference type="GO" id="GO:0006357">
    <property type="term" value="P:regulation of transcription by RNA polymerase II"/>
    <property type="evidence" value="ECO:0007669"/>
    <property type="project" value="InterPro"/>
</dbReference>
<organism evidence="5">
    <name type="scientific">Salvia splendens</name>
    <name type="common">Scarlet sage</name>
    <dbReference type="NCBI Taxonomy" id="180675"/>
    <lineage>
        <taxon>Eukaryota</taxon>
        <taxon>Viridiplantae</taxon>
        <taxon>Streptophyta</taxon>
        <taxon>Embryophyta</taxon>
        <taxon>Tracheophyta</taxon>
        <taxon>Spermatophyta</taxon>
        <taxon>Magnoliopsida</taxon>
        <taxon>eudicotyledons</taxon>
        <taxon>Gunneridae</taxon>
        <taxon>Pentapetalae</taxon>
        <taxon>asterids</taxon>
        <taxon>lamiids</taxon>
        <taxon>Lamiales</taxon>
        <taxon>Lamiaceae</taxon>
        <taxon>Nepetoideae</taxon>
        <taxon>Mentheae</taxon>
        <taxon>Salviinae</taxon>
        <taxon>Salvia</taxon>
        <taxon>Salvia subgen. Calosphace</taxon>
        <taxon>core Calosphace</taxon>
    </lineage>
</organism>
<name>A0A8X8XM93_SALSN</name>
<comment type="caution">
    <text evidence="5">The sequence shown here is derived from an EMBL/GenBank/DDBJ whole genome shotgun (WGS) entry which is preliminary data.</text>
</comment>
<dbReference type="InterPro" id="IPR006671">
    <property type="entry name" value="Cyclin_N"/>
</dbReference>
<dbReference type="Proteomes" id="UP000298416">
    <property type="component" value="Unassembled WGS sequence"/>
</dbReference>
<keyword evidence="3" id="KW-0195">Cyclin</keyword>
<dbReference type="GO" id="GO:0016538">
    <property type="term" value="F:cyclin-dependent protein serine/threonine kinase regulator activity"/>
    <property type="evidence" value="ECO:0007669"/>
    <property type="project" value="InterPro"/>
</dbReference>
<evidence type="ECO:0000256" key="2">
    <source>
        <dbReference type="ARBA" id="ARBA00023306"/>
    </source>
</evidence>
<dbReference type="PIRSF" id="PIRSF028758">
    <property type="entry name" value="Cyclin, C/H/G types"/>
    <property type="match status" value="1"/>
</dbReference>
<keyword evidence="2" id="KW-0131">Cell cycle</keyword>
<protein>
    <recommendedName>
        <fullName evidence="4">Cyclin-like domain-containing protein</fullName>
    </recommendedName>
</protein>
<keyword evidence="1" id="KW-0132">Cell division</keyword>
<dbReference type="OrthoDB" id="10266018at2759"/>
<dbReference type="EMBL" id="PNBA02000008">
    <property type="protein sequence ID" value="KAG6414680.1"/>
    <property type="molecule type" value="Genomic_DNA"/>
</dbReference>
<dbReference type="AlphaFoldDB" id="A0A8X8XM93"/>
<evidence type="ECO:0000259" key="4">
    <source>
        <dbReference type="SMART" id="SM00385"/>
    </source>
</evidence>
<dbReference type="InterPro" id="IPR013763">
    <property type="entry name" value="Cyclin-like_dom"/>
</dbReference>
<evidence type="ECO:0000256" key="3">
    <source>
        <dbReference type="RuleBase" id="RU000383"/>
    </source>
</evidence>
<dbReference type="Pfam" id="PF00134">
    <property type="entry name" value="Cyclin_N"/>
    <property type="match status" value="1"/>
</dbReference>
<dbReference type="InterPro" id="IPR043198">
    <property type="entry name" value="Cyclin/Ssn8"/>
</dbReference>
<sequence>MAADFWTSSQFKQLLDPEELNAVHPLDKERGITSEDYKLIKFHISNYIVKLAQYIKVRQRVVATAITYMRRVYARRSMTEYNPRLVAPTCLYLAAKAEESTVQARLLAFYIKKVQSDEKYRCEIKEILEMEMKILEALNYYLVVFHPYRSLTQLLQDAGMSDSTQQTWGVVNDTYKMDLILVHPPHLIALACMYIASVQKDKENTAWFEELRVDMNVVKNIAMEILDFYDSYKLMSDDNRISAAMNKLP</sequence>
<dbReference type="PANTHER" id="PTHR10026">
    <property type="entry name" value="CYCLIN"/>
    <property type="match status" value="1"/>
</dbReference>
<accession>A0A8X8XM93</accession>
<keyword evidence="6" id="KW-1185">Reference proteome</keyword>